<dbReference type="InterPro" id="IPR000719">
    <property type="entry name" value="Prot_kinase_dom"/>
</dbReference>
<keyword evidence="11 15" id="KW-0472">Membrane</keyword>
<evidence type="ECO:0000313" key="18">
    <source>
        <dbReference type="EnsemblPlants" id="HORVU.MOREX.r3.3HG0236410.1"/>
    </source>
</evidence>
<dbReference type="SUPFAM" id="SSF56112">
    <property type="entry name" value="Protein kinase-like (PK-like)"/>
    <property type="match status" value="1"/>
</dbReference>
<dbReference type="AlphaFoldDB" id="A0A8I6X4Y3"/>
<dbReference type="InterPro" id="IPR001245">
    <property type="entry name" value="Ser-Thr/Tyr_kinase_cat_dom"/>
</dbReference>
<proteinExistence type="predicted"/>
<feature type="region of interest" description="Disordered" evidence="14">
    <location>
        <begin position="1"/>
        <end position="28"/>
    </location>
</feature>
<keyword evidence="12" id="KW-0325">Glycoprotein</keyword>
<evidence type="ECO:0000256" key="6">
    <source>
        <dbReference type="ARBA" id="ARBA00022737"/>
    </source>
</evidence>
<dbReference type="InterPro" id="IPR002902">
    <property type="entry name" value="GNK2"/>
</dbReference>
<keyword evidence="9 13" id="KW-0067">ATP-binding</keyword>
<dbReference type="GO" id="GO:0016020">
    <property type="term" value="C:membrane"/>
    <property type="evidence" value="ECO:0007669"/>
    <property type="project" value="UniProtKB-SubCell"/>
</dbReference>
<reference evidence="19" key="1">
    <citation type="journal article" date="2012" name="Nature">
        <title>A physical, genetic and functional sequence assembly of the barley genome.</title>
        <authorList>
            <consortium name="The International Barley Genome Sequencing Consortium"/>
            <person name="Mayer K.F."/>
            <person name="Waugh R."/>
            <person name="Brown J.W."/>
            <person name="Schulman A."/>
            <person name="Langridge P."/>
            <person name="Platzer M."/>
            <person name="Fincher G.B."/>
            <person name="Muehlbauer G.J."/>
            <person name="Sato K."/>
            <person name="Close T.J."/>
            <person name="Wise R.P."/>
            <person name="Stein N."/>
        </authorList>
    </citation>
    <scope>NUCLEOTIDE SEQUENCE [LARGE SCALE GENOMIC DNA]</scope>
    <source>
        <strain evidence="19">cv. Morex</strain>
    </source>
</reference>
<keyword evidence="3" id="KW-0808">Transferase</keyword>
<evidence type="ECO:0000256" key="2">
    <source>
        <dbReference type="ARBA" id="ARBA00022527"/>
    </source>
</evidence>
<dbReference type="GO" id="GO:0005524">
    <property type="term" value="F:ATP binding"/>
    <property type="evidence" value="ECO:0007669"/>
    <property type="project" value="UniProtKB-UniRule"/>
</dbReference>
<evidence type="ECO:0000259" key="17">
    <source>
        <dbReference type="PROSITE" id="PS51473"/>
    </source>
</evidence>
<keyword evidence="2" id="KW-0723">Serine/threonine-protein kinase</keyword>
<sequence>MHRPRPAAPDHETAFLPRPSATAGSSGGAAGEYLGASVHAGRHCRQAARPCVTPAGVQRVPSKDTVLKRRASRVCGSTGSFPANSTYQANLGLLAGALPKNASSSPDLFATAVVGAVPDQVSALALSRGDANATACSGCLAAAFHDAQNLCAYAKDAALYYEHEPCILYYSNVPFLSSPPSTTSGPGCKLAPTTSSRTPAGSTARWLRSWTPLPTSYAAYNSTRRYASGEADLDVDSEFPRVYSWAQCTPDLTPAQCHDCLAGIITRMPRFADRIGAKILVREPATLAQRGKLRNKTVLVLAIVLALFVAILAITTICLCYSRKKRTRSARNLTDGEDIVSIDSLIVDLPTLRGATDDFAEANKLGEGGFGVVYKGNLPDGREIAVKRLSRSSAQGIGELKNELALVAKLQHKNLVRLVGVCVQEHEKLLAYEYMPNKSIDTIIFGNSLGNKWDCSRIAISS</sequence>
<evidence type="ECO:0000256" key="5">
    <source>
        <dbReference type="ARBA" id="ARBA00022729"/>
    </source>
</evidence>
<evidence type="ECO:0000256" key="1">
    <source>
        <dbReference type="ARBA" id="ARBA00004167"/>
    </source>
</evidence>
<evidence type="ECO:0000256" key="15">
    <source>
        <dbReference type="SAM" id="Phobius"/>
    </source>
</evidence>
<reference evidence="18" key="2">
    <citation type="submission" date="2020-10" db="EMBL/GenBank/DDBJ databases">
        <authorList>
            <person name="Scholz U."/>
            <person name="Mascher M."/>
            <person name="Fiebig A."/>
        </authorList>
    </citation>
    <scope>NUCLEOTIDE SEQUENCE [LARGE SCALE GENOMIC DNA]</scope>
    <source>
        <strain evidence="18">cv. Morex</strain>
    </source>
</reference>
<dbReference type="PANTHER" id="PTHR27002">
    <property type="entry name" value="RECEPTOR-LIKE SERINE/THREONINE-PROTEIN KINASE SD1-8"/>
    <property type="match status" value="1"/>
</dbReference>
<dbReference type="InterPro" id="IPR038408">
    <property type="entry name" value="GNK2_sf"/>
</dbReference>
<dbReference type="Gramene" id="HORVU.MOREX.r2.3HG0196180.1">
    <property type="protein sequence ID" value="HORVU.MOREX.r2.3HG0196180.1"/>
    <property type="gene ID" value="HORVU.MOREX.r2.3HG0196180"/>
</dbReference>
<evidence type="ECO:0000256" key="10">
    <source>
        <dbReference type="ARBA" id="ARBA00022989"/>
    </source>
</evidence>
<dbReference type="CDD" id="cd23509">
    <property type="entry name" value="Gnk2-like"/>
    <property type="match status" value="2"/>
</dbReference>
<keyword evidence="4 15" id="KW-0812">Transmembrane</keyword>
<evidence type="ECO:0000256" key="8">
    <source>
        <dbReference type="ARBA" id="ARBA00022777"/>
    </source>
</evidence>
<protein>
    <recommendedName>
        <fullName evidence="20">Cysteine-rich receptor-like protein kinase</fullName>
    </recommendedName>
</protein>
<keyword evidence="8" id="KW-0418">Kinase</keyword>
<keyword evidence="5" id="KW-0732">Signal</keyword>
<evidence type="ECO:0000256" key="12">
    <source>
        <dbReference type="ARBA" id="ARBA00023180"/>
    </source>
</evidence>
<evidence type="ECO:0000256" key="4">
    <source>
        <dbReference type="ARBA" id="ARBA00022692"/>
    </source>
</evidence>
<evidence type="ECO:0000256" key="7">
    <source>
        <dbReference type="ARBA" id="ARBA00022741"/>
    </source>
</evidence>
<reference evidence="18" key="3">
    <citation type="submission" date="2022-01" db="UniProtKB">
        <authorList>
            <consortium name="EnsemblPlants"/>
        </authorList>
    </citation>
    <scope>IDENTIFICATION</scope>
    <source>
        <strain evidence="18">subsp. vulgare</strain>
    </source>
</reference>
<evidence type="ECO:0000313" key="19">
    <source>
        <dbReference type="Proteomes" id="UP000011116"/>
    </source>
</evidence>
<evidence type="ECO:0000256" key="14">
    <source>
        <dbReference type="SAM" id="MobiDB-lite"/>
    </source>
</evidence>
<feature type="binding site" evidence="13">
    <location>
        <position position="387"/>
    </location>
    <ligand>
        <name>ATP</name>
        <dbReference type="ChEBI" id="CHEBI:30616"/>
    </ligand>
</feature>
<dbReference type="FunFam" id="3.30.200.20:FF:000142">
    <property type="entry name" value="Cysteine-rich receptor-like protein kinase 10"/>
    <property type="match status" value="1"/>
</dbReference>
<dbReference type="PROSITE" id="PS51473">
    <property type="entry name" value="GNK2"/>
    <property type="match status" value="2"/>
</dbReference>
<dbReference type="GO" id="GO:0004674">
    <property type="term" value="F:protein serine/threonine kinase activity"/>
    <property type="evidence" value="ECO:0007669"/>
    <property type="project" value="UniProtKB-KW"/>
</dbReference>
<evidence type="ECO:0000256" key="13">
    <source>
        <dbReference type="PROSITE-ProRule" id="PRU10141"/>
    </source>
</evidence>
<dbReference type="SMR" id="A0A8I6X4Y3"/>
<feature type="domain" description="Protein kinase" evidence="16">
    <location>
        <begin position="359"/>
        <end position="462"/>
    </location>
</feature>
<dbReference type="Gene3D" id="3.30.430.20">
    <property type="entry name" value="Gnk2 domain, C-X8-C-X2-C motif"/>
    <property type="match status" value="2"/>
</dbReference>
<evidence type="ECO:0000256" key="9">
    <source>
        <dbReference type="ARBA" id="ARBA00022840"/>
    </source>
</evidence>
<dbReference type="PROSITE" id="PS50011">
    <property type="entry name" value="PROTEIN_KINASE_DOM"/>
    <property type="match status" value="1"/>
</dbReference>
<dbReference type="Pfam" id="PF07714">
    <property type="entry name" value="PK_Tyr_Ser-Thr"/>
    <property type="match status" value="1"/>
</dbReference>
<evidence type="ECO:0000259" key="16">
    <source>
        <dbReference type="PROSITE" id="PS50011"/>
    </source>
</evidence>
<dbReference type="Pfam" id="PF01657">
    <property type="entry name" value="Stress-antifung"/>
    <property type="match status" value="1"/>
</dbReference>
<accession>A0A8I6X4Y3</accession>
<dbReference type="EnsemblPlants" id="HORVU.MOREX.r3.3HG0236410.1">
    <property type="protein sequence ID" value="HORVU.MOREX.r3.3HG0236410.1"/>
    <property type="gene ID" value="HORVU.MOREX.r3.3HG0236410"/>
</dbReference>
<dbReference type="InterPro" id="IPR011009">
    <property type="entry name" value="Kinase-like_dom_sf"/>
</dbReference>
<dbReference type="Gramene" id="HORVU.MOREX.r3.3HG0236410.1">
    <property type="protein sequence ID" value="HORVU.MOREX.r3.3HG0236410.1"/>
    <property type="gene ID" value="HORVU.MOREX.r3.3HG0236410"/>
</dbReference>
<keyword evidence="10 15" id="KW-1133">Transmembrane helix</keyword>
<feature type="domain" description="Gnk2-homologous" evidence="17">
    <location>
        <begin position="69"/>
        <end position="175"/>
    </location>
</feature>
<evidence type="ECO:0000256" key="3">
    <source>
        <dbReference type="ARBA" id="ARBA00022679"/>
    </source>
</evidence>
<organism evidence="18 19">
    <name type="scientific">Hordeum vulgare subsp. vulgare</name>
    <name type="common">Domesticated barley</name>
    <dbReference type="NCBI Taxonomy" id="112509"/>
    <lineage>
        <taxon>Eukaryota</taxon>
        <taxon>Viridiplantae</taxon>
        <taxon>Streptophyta</taxon>
        <taxon>Embryophyta</taxon>
        <taxon>Tracheophyta</taxon>
        <taxon>Spermatophyta</taxon>
        <taxon>Magnoliopsida</taxon>
        <taxon>Liliopsida</taxon>
        <taxon>Poales</taxon>
        <taxon>Poaceae</taxon>
        <taxon>BOP clade</taxon>
        <taxon>Pooideae</taxon>
        <taxon>Triticodae</taxon>
        <taxon>Triticeae</taxon>
        <taxon>Hordeinae</taxon>
        <taxon>Hordeum</taxon>
    </lineage>
</organism>
<evidence type="ECO:0000256" key="11">
    <source>
        <dbReference type="ARBA" id="ARBA00023136"/>
    </source>
</evidence>
<evidence type="ECO:0008006" key="20">
    <source>
        <dbReference type="Google" id="ProtNLM"/>
    </source>
</evidence>
<dbReference type="InterPro" id="IPR017441">
    <property type="entry name" value="Protein_kinase_ATP_BS"/>
</dbReference>
<dbReference type="Gene3D" id="3.30.200.20">
    <property type="entry name" value="Phosphorylase Kinase, domain 1"/>
    <property type="match status" value="1"/>
</dbReference>
<dbReference type="FunFam" id="3.30.430.20:FF:000004">
    <property type="entry name" value="Receptor-like serine-threonine protein kinase"/>
    <property type="match status" value="1"/>
</dbReference>
<feature type="domain" description="Gnk2-homologous" evidence="17">
    <location>
        <begin position="187"/>
        <end position="294"/>
    </location>
</feature>
<dbReference type="PROSITE" id="PS00107">
    <property type="entry name" value="PROTEIN_KINASE_ATP"/>
    <property type="match status" value="1"/>
</dbReference>
<feature type="transmembrane region" description="Helical" evidence="15">
    <location>
        <begin position="298"/>
        <end position="321"/>
    </location>
</feature>
<keyword evidence="7 13" id="KW-0547">Nucleotide-binding</keyword>
<dbReference type="Proteomes" id="UP000011116">
    <property type="component" value="Chromosome 3H"/>
</dbReference>
<dbReference type="PANTHER" id="PTHR27002:SF1040">
    <property type="entry name" value="OS07G0538400 PROTEIN"/>
    <property type="match status" value="1"/>
</dbReference>
<comment type="subcellular location">
    <subcellularLocation>
        <location evidence="1">Membrane</location>
        <topology evidence="1">Single-pass membrane protein</topology>
    </subcellularLocation>
</comment>
<keyword evidence="6" id="KW-0677">Repeat</keyword>
<keyword evidence="19" id="KW-1185">Reference proteome</keyword>
<name>A0A8I6X4Y3_HORVV</name>